<dbReference type="Gene3D" id="1.20.1250.20">
    <property type="entry name" value="MFS general substrate transporter like domains"/>
    <property type="match status" value="3"/>
</dbReference>
<feature type="transmembrane region" description="Helical" evidence="6">
    <location>
        <begin position="315"/>
        <end position="337"/>
    </location>
</feature>
<reference evidence="8" key="2">
    <citation type="journal article" date="2023" name="IMA Fungus">
        <title>Comparative genomic study of the Penicillium genus elucidates a diverse pangenome and 15 lateral gene transfer events.</title>
        <authorList>
            <person name="Petersen C."/>
            <person name="Sorensen T."/>
            <person name="Nielsen M.R."/>
            <person name="Sondergaard T.E."/>
            <person name="Sorensen J.L."/>
            <person name="Fitzpatrick D.A."/>
            <person name="Frisvad J.C."/>
            <person name="Nielsen K.L."/>
        </authorList>
    </citation>
    <scope>NUCLEOTIDE SEQUENCE</scope>
    <source>
        <strain evidence="8">IBT 35675</strain>
    </source>
</reference>
<dbReference type="GO" id="GO:0016020">
    <property type="term" value="C:membrane"/>
    <property type="evidence" value="ECO:0007669"/>
    <property type="project" value="UniProtKB-SubCell"/>
</dbReference>
<evidence type="ECO:0000256" key="3">
    <source>
        <dbReference type="ARBA" id="ARBA00022692"/>
    </source>
</evidence>
<evidence type="ECO:0000259" key="7">
    <source>
        <dbReference type="PROSITE" id="PS50850"/>
    </source>
</evidence>
<dbReference type="EMBL" id="JAPZBR010000008">
    <property type="protein sequence ID" value="KAJ5341886.1"/>
    <property type="molecule type" value="Genomic_DNA"/>
</dbReference>
<keyword evidence="2" id="KW-0813">Transport</keyword>
<proteinExistence type="predicted"/>
<evidence type="ECO:0000256" key="2">
    <source>
        <dbReference type="ARBA" id="ARBA00022448"/>
    </source>
</evidence>
<keyword evidence="3 6" id="KW-0812">Transmembrane</keyword>
<evidence type="ECO:0000256" key="5">
    <source>
        <dbReference type="ARBA" id="ARBA00023136"/>
    </source>
</evidence>
<dbReference type="AlphaFoldDB" id="A0A9W9UKF9"/>
<evidence type="ECO:0000313" key="9">
    <source>
        <dbReference type="Proteomes" id="UP001148299"/>
    </source>
</evidence>
<name>A0A9W9UKF9_PENBR</name>
<feature type="transmembrane region" description="Helical" evidence="6">
    <location>
        <begin position="758"/>
        <end position="781"/>
    </location>
</feature>
<dbReference type="GO" id="GO:0033229">
    <property type="term" value="F:cysteine transmembrane transporter activity"/>
    <property type="evidence" value="ECO:0007669"/>
    <property type="project" value="TreeGrafter"/>
</dbReference>
<feature type="transmembrane region" description="Helical" evidence="6">
    <location>
        <begin position="396"/>
        <end position="414"/>
    </location>
</feature>
<evidence type="ECO:0000256" key="1">
    <source>
        <dbReference type="ARBA" id="ARBA00004141"/>
    </source>
</evidence>
<dbReference type="PROSITE" id="PS50850">
    <property type="entry name" value="MFS"/>
    <property type="match status" value="1"/>
</dbReference>
<feature type="transmembrane region" description="Helical" evidence="6">
    <location>
        <begin position="793"/>
        <end position="813"/>
    </location>
</feature>
<evidence type="ECO:0000256" key="6">
    <source>
        <dbReference type="SAM" id="Phobius"/>
    </source>
</evidence>
<feature type="transmembrane region" description="Helical" evidence="6">
    <location>
        <begin position="50"/>
        <end position="67"/>
    </location>
</feature>
<feature type="domain" description="Major facilitator superfamily (MFS) profile" evidence="7">
    <location>
        <begin position="467"/>
        <end position="839"/>
    </location>
</feature>
<feature type="transmembrane region" description="Helical" evidence="6">
    <location>
        <begin position="121"/>
        <end position="138"/>
    </location>
</feature>
<feature type="transmembrane region" description="Helical" evidence="6">
    <location>
        <begin position="537"/>
        <end position="554"/>
    </location>
</feature>
<feature type="transmembrane region" description="Helical" evidence="6">
    <location>
        <begin position="625"/>
        <end position="645"/>
    </location>
</feature>
<dbReference type="CDD" id="cd17352">
    <property type="entry name" value="MFS_MCT_SLC16"/>
    <property type="match status" value="1"/>
</dbReference>
<gene>
    <name evidence="8" type="ORF">N7541_011010</name>
</gene>
<sequence>MGQEKEPQVHNHVQTVQESYADVTLRLVEEHGDEFGPLTPEKEKRLRRKLYFYIMGLMSVINIVLFIDKSTLGYAAILGLFEETGISKSQYNTLNSLFYVGYLVGQWPGHYLMQRLPLGKFVSGMVFLWGAIIMLHCAGNNYPGLAVLRLVLGLVEAVVIPAIEMTMGMFFNREEQSFLQPILWITCVGAPIPAGFISYGLLFSHGSIFPWKLFMIIIGGLTILLSFWVFFGYPDNPATARFLTLEEKVHVINRVHSSHQSSIEQKHFKKAQLFETLRDPVSWLFALQAFTLMYCNNLNYGQQNLLTTSLGVSDLGSTLVAAAGGGFGAVLCVVATIALKRFPKVSRSTQYSWERKLALLACIMLAGNTYSITYIIALGWATSSAAGYTKKLTRNAMFMVGYSVGNLISPQIWVPSAAPRYYGAWISMIVIMDNDARNPETEMSTLETPSRVPTRTALEYPEGGITAWVVVAGASMMLACTFGMMSTVGVLQSYWETHQLKAYTSSTIGWIPSIFIFLNLVLGLQIGPMFDRYGPRWIMLVGSVSYTLCIFLLGSCEKYYQFMLCLGFAGVSSALVSTPGMAILSHWFCRRRGTATGIAMAGSSLGGITFPLVLRKALEKVGWGWALRILGLIFFVLLTIGNICVRSRLPMKTRKGVVDMRCFADSRFIWTTVGAFFSEIVLFASLGLIPTYAVSQGLGSEAGVYLLVVLNAGSAFGRWLSGTASDYCGRFNTMTVMMAITTVFIFVLWYPFGHFIGVLYPFAFLLGFGTGSILSLTPVCVGQICGTEEFGQWFGTCYFVASFGTLIGIPIGGQLLEVAGPSRLVAFLGEYHWNWQVKV</sequence>
<feature type="transmembrane region" description="Helical" evidence="6">
    <location>
        <begin position="702"/>
        <end position="721"/>
    </location>
</feature>
<dbReference type="InterPro" id="IPR036259">
    <property type="entry name" value="MFS_trans_sf"/>
</dbReference>
<feature type="transmembrane region" description="Helical" evidence="6">
    <location>
        <begin position="560"/>
        <end position="583"/>
    </location>
</feature>
<feature type="transmembrane region" description="Helical" evidence="6">
    <location>
        <begin position="357"/>
        <end position="376"/>
    </location>
</feature>
<feature type="transmembrane region" description="Helical" evidence="6">
    <location>
        <begin position="508"/>
        <end position="530"/>
    </location>
</feature>
<feature type="transmembrane region" description="Helical" evidence="6">
    <location>
        <begin position="150"/>
        <end position="170"/>
    </location>
</feature>
<dbReference type="SUPFAM" id="SSF103473">
    <property type="entry name" value="MFS general substrate transporter"/>
    <property type="match status" value="2"/>
</dbReference>
<keyword evidence="5 6" id="KW-0472">Membrane</keyword>
<dbReference type="Pfam" id="PF07690">
    <property type="entry name" value="MFS_1"/>
    <property type="match status" value="2"/>
</dbReference>
<dbReference type="PANTHER" id="PTHR43791">
    <property type="entry name" value="PERMEASE-RELATED"/>
    <property type="match status" value="1"/>
</dbReference>
<comment type="caution">
    <text evidence="8">The sequence shown here is derived from an EMBL/GenBank/DDBJ whole genome shotgun (WGS) entry which is preliminary data.</text>
</comment>
<keyword evidence="4 6" id="KW-1133">Transmembrane helix</keyword>
<evidence type="ECO:0000256" key="4">
    <source>
        <dbReference type="ARBA" id="ARBA00022989"/>
    </source>
</evidence>
<feature type="transmembrane region" description="Helical" evidence="6">
    <location>
        <begin position="668"/>
        <end position="690"/>
    </location>
</feature>
<feature type="transmembrane region" description="Helical" evidence="6">
    <location>
        <begin position="182"/>
        <end position="201"/>
    </location>
</feature>
<keyword evidence="9" id="KW-1185">Reference proteome</keyword>
<protein>
    <recommendedName>
        <fullName evidence="7">Major facilitator superfamily (MFS) profile domain-containing protein</fullName>
    </recommendedName>
</protein>
<dbReference type="InterPro" id="IPR011701">
    <property type="entry name" value="MFS"/>
</dbReference>
<organism evidence="8 9">
    <name type="scientific">Penicillium brevicompactum</name>
    <dbReference type="NCBI Taxonomy" id="5074"/>
    <lineage>
        <taxon>Eukaryota</taxon>
        <taxon>Fungi</taxon>
        <taxon>Dikarya</taxon>
        <taxon>Ascomycota</taxon>
        <taxon>Pezizomycotina</taxon>
        <taxon>Eurotiomycetes</taxon>
        <taxon>Eurotiomycetidae</taxon>
        <taxon>Eurotiales</taxon>
        <taxon>Aspergillaceae</taxon>
        <taxon>Penicillium</taxon>
    </lineage>
</organism>
<feature type="transmembrane region" description="Helical" evidence="6">
    <location>
        <begin position="213"/>
        <end position="233"/>
    </location>
</feature>
<feature type="transmembrane region" description="Helical" evidence="6">
    <location>
        <begin position="465"/>
        <end position="488"/>
    </location>
</feature>
<feature type="transmembrane region" description="Helical" evidence="6">
    <location>
        <begin position="733"/>
        <end position="752"/>
    </location>
</feature>
<accession>A0A9W9UKF9</accession>
<reference evidence="8" key="1">
    <citation type="submission" date="2022-12" db="EMBL/GenBank/DDBJ databases">
        <authorList>
            <person name="Petersen C."/>
        </authorList>
    </citation>
    <scope>NUCLEOTIDE SEQUENCE</scope>
    <source>
        <strain evidence="8">IBT 35675</strain>
    </source>
</reference>
<dbReference type="Proteomes" id="UP001148299">
    <property type="component" value="Unassembled WGS sequence"/>
</dbReference>
<dbReference type="InterPro" id="IPR020846">
    <property type="entry name" value="MFS_dom"/>
</dbReference>
<evidence type="ECO:0000313" key="8">
    <source>
        <dbReference type="EMBL" id="KAJ5341886.1"/>
    </source>
</evidence>
<comment type="subcellular location">
    <subcellularLocation>
        <location evidence="1">Membrane</location>
        <topology evidence="1">Multi-pass membrane protein</topology>
    </subcellularLocation>
</comment>
<dbReference type="PANTHER" id="PTHR43791:SF63">
    <property type="entry name" value="HIGH AFFINITY CYSTEINE TRANSPORTER"/>
    <property type="match status" value="1"/>
</dbReference>
<feature type="transmembrane region" description="Helical" evidence="6">
    <location>
        <begin position="595"/>
        <end position="613"/>
    </location>
</feature>